<evidence type="ECO:0000259" key="18">
    <source>
        <dbReference type="PROSITE" id="PS50026"/>
    </source>
</evidence>
<dbReference type="PROSITE" id="PS50026">
    <property type="entry name" value="EGF_3"/>
    <property type="match status" value="1"/>
</dbReference>
<evidence type="ECO:0000256" key="15">
    <source>
        <dbReference type="PROSITE-ProRule" id="PRU10141"/>
    </source>
</evidence>
<dbReference type="EMBL" id="SZYD01000005">
    <property type="protein sequence ID" value="KAD6120358.1"/>
    <property type="molecule type" value="Genomic_DNA"/>
</dbReference>
<dbReference type="InterPro" id="IPR000719">
    <property type="entry name" value="Prot_kinase_dom"/>
</dbReference>
<evidence type="ECO:0000256" key="9">
    <source>
        <dbReference type="ARBA" id="ARBA00022989"/>
    </source>
</evidence>
<organism evidence="19 20">
    <name type="scientific">Mikania micrantha</name>
    <name type="common">bitter vine</name>
    <dbReference type="NCBI Taxonomy" id="192012"/>
    <lineage>
        <taxon>Eukaryota</taxon>
        <taxon>Viridiplantae</taxon>
        <taxon>Streptophyta</taxon>
        <taxon>Embryophyta</taxon>
        <taxon>Tracheophyta</taxon>
        <taxon>Spermatophyta</taxon>
        <taxon>Magnoliopsida</taxon>
        <taxon>eudicotyledons</taxon>
        <taxon>Gunneridae</taxon>
        <taxon>Pentapetalae</taxon>
        <taxon>asterids</taxon>
        <taxon>campanulids</taxon>
        <taxon>Asterales</taxon>
        <taxon>Asteraceae</taxon>
        <taxon>Asteroideae</taxon>
        <taxon>Heliantheae alliance</taxon>
        <taxon>Eupatorieae</taxon>
        <taxon>Mikania</taxon>
    </lineage>
</organism>
<protein>
    <recommendedName>
        <fullName evidence="21">Protein kinase domain-containing protein</fullName>
    </recommendedName>
</protein>
<comment type="caution">
    <text evidence="14">Lacks conserved residue(s) required for the propagation of feature annotation.</text>
</comment>
<dbReference type="PROSITE" id="PS50011">
    <property type="entry name" value="PROTEIN_KINASE_DOM"/>
    <property type="match status" value="1"/>
</dbReference>
<dbReference type="Gene3D" id="2.10.25.10">
    <property type="entry name" value="Laminin"/>
    <property type="match status" value="1"/>
</dbReference>
<dbReference type="Pfam" id="PF00069">
    <property type="entry name" value="Pkinase"/>
    <property type="match status" value="1"/>
</dbReference>
<comment type="catalytic activity">
    <reaction evidence="12">
        <text>L-seryl-[protein] + ATP = O-phospho-L-seryl-[protein] + ADP + H(+)</text>
        <dbReference type="Rhea" id="RHEA:17989"/>
        <dbReference type="Rhea" id="RHEA-COMP:9863"/>
        <dbReference type="Rhea" id="RHEA-COMP:11604"/>
        <dbReference type="ChEBI" id="CHEBI:15378"/>
        <dbReference type="ChEBI" id="CHEBI:29999"/>
        <dbReference type="ChEBI" id="CHEBI:30616"/>
        <dbReference type="ChEBI" id="CHEBI:83421"/>
        <dbReference type="ChEBI" id="CHEBI:456216"/>
    </reaction>
</comment>
<keyword evidence="5 16" id="KW-0732">Signal</keyword>
<evidence type="ECO:0000256" key="4">
    <source>
        <dbReference type="ARBA" id="ARBA00022692"/>
    </source>
</evidence>
<dbReference type="CDD" id="cd14066">
    <property type="entry name" value="STKc_IRAK"/>
    <property type="match status" value="1"/>
</dbReference>
<dbReference type="GO" id="GO:0007166">
    <property type="term" value="P:cell surface receptor signaling pathway"/>
    <property type="evidence" value="ECO:0007669"/>
    <property type="project" value="InterPro"/>
</dbReference>
<dbReference type="CDD" id="cd00054">
    <property type="entry name" value="EGF_CA"/>
    <property type="match status" value="1"/>
</dbReference>
<feature type="domain" description="Protein kinase" evidence="17">
    <location>
        <begin position="449"/>
        <end position="734"/>
    </location>
</feature>
<dbReference type="SUPFAM" id="SSF57196">
    <property type="entry name" value="EGF/Laminin"/>
    <property type="match status" value="1"/>
</dbReference>
<accession>A0A5N6PEZ9</accession>
<feature type="binding site" evidence="15">
    <location>
        <position position="478"/>
    </location>
    <ligand>
        <name>ATP</name>
        <dbReference type="ChEBI" id="CHEBI:30616"/>
    </ligand>
</feature>
<comment type="catalytic activity">
    <reaction evidence="13">
        <text>L-threonyl-[protein] + ATP = O-phospho-L-threonyl-[protein] + ADP + H(+)</text>
        <dbReference type="Rhea" id="RHEA:46608"/>
        <dbReference type="Rhea" id="RHEA-COMP:11060"/>
        <dbReference type="Rhea" id="RHEA-COMP:11605"/>
        <dbReference type="ChEBI" id="CHEBI:15378"/>
        <dbReference type="ChEBI" id="CHEBI:30013"/>
        <dbReference type="ChEBI" id="CHEBI:30616"/>
        <dbReference type="ChEBI" id="CHEBI:61977"/>
        <dbReference type="ChEBI" id="CHEBI:456216"/>
    </reaction>
</comment>
<evidence type="ECO:0000256" key="14">
    <source>
        <dbReference type="PROSITE-ProRule" id="PRU00076"/>
    </source>
</evidence>
<dbReference type="PROSITE" id="PS00107">
    <property type="entry name" value="PROTEIN_KINASE_ATP"/>
    <property type="match status" value="1"/>
</dbReference>
<dbReference type="Gene3D" id="1.10.510.10">
    <property type="entry name" value="Transferase(Phosphotransferase) domain 1"/>
    <property type="match status" value="1"/>
</dbReference>
<dbReference type="InterPro" id="IPR008271">
    <property type="entry name" value="Ser/Thr_kinase_AS"/>
</dbReference>
<dbReference type="PROSITE" id="PS01187">
    <property type="entry name" value="EGF_CA"/>
    <property type="match status" value="1"/>
</dbReference>
<dbReference type="GO" id="GO:0005509">
    <property type="term" value="F:calcium ion binding"/>
    <property type="evidence" value="ECO:0007669"/>
    <property type="project" value="InterPro"/>
</dbReference>
<evidence type="ECO:0000313" key="19">
    <source>
        <dbReference type="EMBL" id="KAD6120358.1"/>
    </source>
</evidence>
<feature type="chain" id="PRO_5024274548" description="Protein kinase domain-containing protein" evidence="16">
    <location>
        <begin position="17"/>
        <end position="917"/>
    </location>
</feature>
<comment type="subcellular location">
    <subcellularLocation>
        <location evidence="1">Membrane</location>
        <topology evidence="1">Single-pass type I membrane protein</topology>
    </subcellularLocation>
</comment>
<name>A0A5N6PEZ9_9ASTR</name>
<dbReference type="Proteomes" id="UP000326396">
    <property type="component" value="Linkage Group LG13"/>
</dbReference>
<reference evidence="19 20" key="1">
    <citation type="submission" date="2019-05" db="EMBL/GenBank/DDBJ databases">
        <title>Mikania micrantha, genome provides insights into the molecular mechanism of rapid growth.</title>
        <authorList>
            <person name="Liu B."/>
        </authorList>
    </citation>
    <scope>NUCLEOTIDE SEQUENCE [LARGE SCALE GENOMIC DNA]</scope>
    <source>
        <strain evidence="19">NLD-2019</strain>
        <tissue evidence="19">Leaf</tissue>
    </source>
</reference>
<dbReference type="InterPro" id="IPR000742">
    <property type="entry name" value="EGF"/>
</dbReference>
<dbReference type="Gene3D" id="3.30.200.20">
    <property type="entry name" value="Phosphorylase Kinase, domain 1"/>
    <property type="match status" value="1"/>
</dbReference>
<sequence>MKLVMWAVCLTAFTAAASDVVETYNLISSNNLAKTGCETRCGDLIVPYPFGVGNGTNCSLSTGFDIYCDTSLNPPRASVRPTDYSSIKLISDSTIRTSNSVASRCSFLDGSSNIFDALTNYTGWPYTFSDVNKFIVIGCDGYAWLTSETKSRNVSTGCMVFCSDPEGIVGGECAGNGCCQSSIPQDIRYFSTQVDSLVNSSNVNYTRSFAPCTYAFVGDESEFGFKGINDINAADVNASNSFMSRIEANVPVVLEWAVGNLTCAEARVSHDDFACQQNTDCVDSSRETRGYRCACKQGYQGNPYLPPGCIDIDECSDPERYPCYGTCVNTIGNYTCKCKGGHSGDATVKYGCRRKPLNVLHLSLGQQLLKTITIPFSYTGLGLGFLTLLIGLSVLHLMVKQKKLIKLREQLYKQNGGVILEEKLKDTGGGSSVMKIFQVEELEQATNNYSQDNILGSGGNGTVYKGILPDKRIVAIKKSQRVDQGQREQFINEMVILAQINHPNVVQLLGCCLETDVPMLAYEFVPNDTLHRHIHNRNNGNGRLSWNSRLRIAHESAGALAYLHTDTRMPIIHRDVKSANILLDENYTAKIADFGASRLVPLGHDQVTTLVQGTIGYLDPEYFHTGQLTSKSDVYSFGVVLAELLTGKKTIDPERGLEDANIATYFVKAKEENRMLEILDQQVVKEASGEQLKAACDLVCRCLNQLGGNRPSMKDVEMELETIWRMFGRQHPWSSQENDTTEASSLMIESEEHDLYTVPLVANSDTFGEYSSSTMGMKEIMLHALLLNDRWFKQMIADSNQEALDLRVSYSVLLDYHSVVRTFIRHGNVVDIIKMYDPLLNYVTSFVGFKVARKFGMLDAIKSMCSEMTKRVREHRSRSRRLTGTATIYPTLLNYQVRGDRKKVLHIFDKMFPSRPV</sequence>
<evidence type="ECO:0000256" key="1">
    <source>
        <dbReference type="ARBA" id="ARBA00004479"/>
    </source>
</evidence>
<dbReference type="FunFam" id="3.30.200.20:FF:000043">
    <property type="entry name" value="Wall-associated receptor kinase 2"/>
    <property type="match status" value="1"/>
</dbReference>
<dbReference type="SUPFAM" id="SSF56112">
    <property type="entry name" value="Protein kinase-like (PK-like)"/>
    <property type="match status" value="1"/>
</dbReference>
<dbReference type="PROSITE" id="PS00010">
    <property type="entry name" value="ASX_HYDROXYL"/>
    <property type="match status" value="1"/>
</dbReference>
<evidence type="ECO:0000256" key="11">
    <source>
        <dbReference type="ARBA" id="ARBA00023157"/>
    </source>
</evidence>
<keyword evidence="20" id="KW-1185">Reference proteome</keyword>
<dbReference type="GO" id="GO:0004674">
    <property type="term" value="F:protein serine/threonine kinase activity"/>
    <property type="evidence" value="ECO:0007669"/>
    <property type="project" value="UniProtKB-KW"/>
</dbReference>
<evidence type="ECO:0000256" key="10">
    <source>
        <dbReference type="ARBA" id="ARBA00023136"/>
    </source>
</evidence>
<keyword evidence="14" id="KW-0245">EGF-like domain</keyword>
<evidence type="ECO:0000256" key="6">
    <source>
        <dbReference type="ARBA" id="ARBA00022741"/>
    </source>
</evidence>
<evidence type="ECO:0000256" key="12">
    <source>
        <dbReference type="ARBA" id="ARBA00047558"/>
    </source>
</evidence>
<keyword evidence="10" id="KW-0472">Membrane</keyword>
<dbReference type="SMART" id="SM00181">
    <property type="entry name" value="EGF"/>
    <property type="match status" value="2"/>
</dbReference>
<keyword evidence="4" id="KW-0812">Transmembrane</keyword>
<keyword evidence="7" id="KW-0418">Kinase</keyword>
<keyword evidence="8 15" id="KW-0067">ATP-binding</keyword>
<evidence type="ECO:0000256" key="2">
    <source>
        <dbReference type="ARBA" id="ARBA00022527"/>
    </source>
</evidence>
<dbReference type="FunFam" id="2.10.25.10:FF:000628">
    <property type="entry name" value="Wall-associated receptor kinase 2"/>
    <property type="match status" value="1"/>
</dbReference>
<keyword evidence="6 15" id="KW-0547">Nucleotide-binding</keyword>
<evidence type="ECO:0000259" key="17">
    <source>
        <dbReference type="PROSITE" id="PS50011"/>
    </source>
</evidence>
<dbReference type="InterPro" id="IPR011009">
    <property type="entry name" value="Kinase-like_dom_sf"/>
</dbReference>
<dbReference type="GO" id="GO:0005886">
    <property type="term" value="C:plasma membrane"/>
    <property type="evidence" value="ECO:0007669"/>
    <property type="project" value="TreeGrafter"/>
</dbReference>
<evidence type="ECO:0000313" key="20">
    <source>
        <dbReference type="Proteomes" id="UP000326396"/>
    </source>
</evidence>
<evidence type="ECO:0000256" key="7">
    <source>
        <dbReference type="ARBA" id="ARBA00022777"/>
    </source>
</evidence>
<dbReference type="PANTHER" id="PTHR27005:SF492">
    <property type="entry name" value="LOW QUALITY PROTEIN: WALL-ASSOCIATED RECEPTOR KINASE-LIKE 1"/>
    <property type="match status" value="1"/>
</dbReference>
<dbReference type="InterPro" id="IPR018097">
    <property type="entry name" value="EGF_Ca-bd_CS"/>
</dbReference>
<feature type="signal peptide" evidence="16">
    <location>
        <begin position="1"/>
        <end position="16"/>
    </location>
</feature>
<keyword evidence="11" id="KW-1015">Disulfide bond</keyword>
<keyword evidence="2" id="KW-0723">Serine/threonine-protein kinase</keyword>
<dbReference type="InterPro" id="IPR017441">
    <property type="entry name" value="Protein_kinase_ATP_BS"/>
</dbReference>
<feature type="domain" description="EGF-like" evidence="18">
    <location>
        <begin position="311"/>
        <end position="348"/>
    </location>
</feature>
<dbReference type="SMART" id="SM00220">
    <property type="entry name" value="S_TKc"/>
    <property type="match status" value="1"/>
</dbReference>
<dbReference type="OrthoDB" id="4062651at2759"/>
<evidence type="ECO:0000256" key="3">
    <source>
        <dbReference type="ARBA" id="ARBA00022679"/>
    </source>
</evidence>
<evidence type="ECO:0000256" key="5">
    <source>
        <dbReference type="ARBA" id="ARBA00022729"/>
    </source>
</evidence>
<evidence type="ECO:0000256" key="13">
    <source>
        <dbReference type="ARBA" id="ARBA00047951"/>
    </source>
</evidence>
<evidence type="ECO:0008006" key="21">
    <source>
        <dbReference type="Google" id="ProtNLM"/>
    </source>
</evidence>
<keyword evidence="3" id="KW-0808">Transferase</keyword>
<dbReference type="GO" id="GO:0005524">
    <property type="term" value="F:ATP binding"/>
    <property type="evidence" value="ECO:0007669"/>
    <property type="project" value="UniProtKB-UniRule"/>
</dbReference>
<evidence type="ECO:0000256" key="8">
    <source>
        <dbReference type="ARBA" id="ARBA00022840"/>
    </source>
</evidence>
<dbReference type="PROSITE" id="PS00108">
    <property type="entry name" value="PROTEIN_KINASE_ST"/>
    <property type="match status" value="1"/>
</dbReference>
<dbReference type="FunFam" id="2.10.25.10:FF:000355">
    <property type="entry name" value="Wall-associated receptor kinase 3"/>
    <property type="match status" value="1"/>
</dbReference>
<dbReference type="InterPro" id="IPR000152">
    <property type="entry name" value="EGF-type_Asp/Asn_hydroxyl_site"/>
</dbReference>
<dbReference type="SMART" id="SM00179">
    <property type="entry name" value="EGF_CA"/>
    <property type="match status" value="1"/>
</dbReference>
<proteinExistence type="predicted"/>
<dbReference type="PANTHER" id="PTHR27005">
    <property type="entry name" value="WALL-ASSOCIATED RECEPTOR KINASE-LIKE 21"/>
    <property type="match status" value="1"/>
</dbReference>
<dbReference type="AlphaFoldDB" id="A0A5N6PEZ9"/>
<keyword evidence="9" id="KW-1133">Transmembrane helix</keyword>
<dbReference type="InterPro" id="IPR045274">
    <property type="entry name" value="WAK-like"/>
</dbReference>
<gene>
    <name evidence="19" type="ORF">E3N88_11629</name>
</gene>
<dbReference type="InterPro" id="IPR001881">
    <property type="entry name" value="EGF-like_Ca-bd_dom"/>
</dbReference>
<comment type="caution">
    <text evidence="19">The sequence shown here is derived from an EMBL/GenBank/DDBJ whole genome shotgun (WGS) entry which is preliminary data.</text>
</comment>
<dbReference type="FunFam" id="1.10.510.10:FF:000084">
    <property type="entry name" value="Wall-associated receptor kinase 2"/>
    <property type="match status" value="1"/>
</dbReference>
<evidence type="ECO:0000256" key="16">
    <source>
        <dbReference type="SAM" id="SignalP"/>
    </source>
</evidence>